<evidence type="ECO:0000313" key="2">
    <source>
        <dbReference type="EMBL" id="KRG20372.1"/>
    </source>
</evidence>
<reference evidence="3" key="3">
    <citation type="submission" date="2021-06" db="EMBL/GenBank/DDBJ databases">
        <title>Genomic Description and Analysis of Intracellular Bacteria, Candidatus Berkiella cookevillensis and Candidatus Berkiella aquae.</title>
        <authorList>
            <person name="Kidane D.T."/>
            <person name="Mehari Y.T."/>
            <person name="Rice F.C."/>
            <person name="Arivett B.A."/>
            <person name="Farone A.L."/>
            <person name="Berk S.G."/>
            <person name="Farone M.B."/>
        </authorList>
    </citation>
    <scope>NUCLEOTIDE SEQUENCE</scope>
    <source>
        <strain evidence="3">HT99</strain>
    </source>
</reference>
<dbReference type="STRING" id="295108.HT99x_02468"/>
<dbReference type="Proteomes" id="UP000051497">
    <property type="component" value="Unassembled WGS sequence"/>
</dbReference>
<name>A0A0Q9YTV9_9GAMM</name>
<reference evidence="2" key="1">
    <citation type="submission" date="2015-09" db="EMBL/GenBank/DDBJ databases">
        <title>Draft Genome Sequences of Two Novel Amoeba-resistant Intranuclear Bacteria, Candidatus Berkiella cookevillensis and Candidatus Berkiella aquae.</title>
        <authorList>
            <person name="Mehari Y.T."/>
            <person name="Arivett B.A."/>
            <person name="Farone A.L."/>
            <person name="Gunderson J.H."/>
            <person name="Farone M.B."/>
        </authorList>
    </citation>
    <scope>NUCLEOTIDE SEQUENCE [LARGE SCALE GENOMIC DNA]</scope>
    <source>
        <strain evidence="2">HT99</strain>
    </source>
</reference>
<dbReference type="OrthoDB" id="5644460at2"/>
<keyword evidence="4" id="KW-1185">Reference proteome</keyword>
<dbReference type="Gene3D" id="3.30.1370.120">
    <property type="match status" value="1"/>
</dbReference>
<dbReference type="Pfam" id="PF03958">
    <property type="entry name" value="Secretin_N"/>
    <property type="match status" value="1"/>
</dbReference>
<sequence length="287" mass="31791">MSNTLRRLIFIVFFFFSEQQILFADEPVNTTNEQTTVIQLNYRTPDEILPAITPFLDKGANAKAFENQIILQTSPSNLAAIKSIIQKLDIPTKQLMISVSNGYDRPSDVTASMQTITTTREADTNIDHIRVSNGQVAFINTSVTIPLITSQFAGSDNYHAEGSFAGAGPAGIISGQGTANEIAHAYGQTVDYQNLNSGLLVRPQVLGNQVKLDLLSQVQQAYNNYQDTQQPTYSGLKTETSLTVPLNQWVYFGGNRTEDDPTLQTIRTQPKDQNQRSLWLKVDVLNE</sequence>
<dbReference type="EMBL" id="LKAJ01000012">
    <property type="protein sequence ID" value="KRG20372.1"/>
    <property type="molecule type" value="Genomic_DNA"/>
</dbReference>
<accession>A0A0Q9YTV9</accession>
<dbReference type="RefSeq" id="WP_075067082.1">
    <property type="nucleotide sequence ID" value="NZ_LKAJ02000001.1"/>
</dbReference>
<dbReference type="InterPro" id="IPR005644">
    <property type="entry name" value="NolW-like"/>
</dbReference>
<comment type="caution">
    <text evidence="2">The sequence shown here is derived from an EMBL/GenBank/DDBJ whole genome shotgun (WGS) entry which is preliminary data.</text>
</comment>
<reference evidence="3" key="2">
    <citation type="journal article" date="2016" name="Genome Announc.">
        <title>Draft Genome Sequences of Two Novel Amoeba-Resistant Intranuclear Bacteria, 'Candidatus Berkiella cookevillensis' and 'Candidatus Berkiella aquae'.</title>
        <authorList>
            <person name="Mehari Y.T."/>
            <person name="Arivett B.A."/>
            <person name="Farone A.L."/>
            <person name="Gunderson J.H."/>
            <person name="Farone M.B."/>
        </authorList>
    </citation>
    <scope>NUCLEOTIDE SEQUENCE</scope>
    <source>
        <strain evidence="3">HT99</strain>
    </source>
</reference>
<organism evidence="2">
    <name type="scientific">Candidatus Berkiella aquae</name>
    <dbReference type="NCBI Taxonomy" id="295108"/>
    <lineage>
        <taxon>Bacteria</taxon>
        <taxon>Pseudomonadati</taxon>
        <taxon>Pseudomonadota</taxon>
        <taxon>Gammaproteobacteria</taxon>
        <taxon>Candidatus Berkiellales</taxon>
        <taxon>Candidatus Berkiellaceae</taxon>
        <taxon>Candidatus Berkiella</taxon>
    </lineage>
</organism>
<dbReference type="EMBL" id="LKAJ02000001">
    <property type="protein sequence ID" value="MCS5711680.1"/>
    <property type="molecule type" value="Genomic_DNA"/>
</dbReference>
<dbReference type="InterPro" id="IPR038591">
    <property type="entry name" value="NolW-like_sf"/>
</dbReference>
<gene>
    <name evidence="3" type="ORF">HT99x_009555</name>
    <name evidence="2" type="ORF">HT99x_02468</name>
</gene>
<feature type="domain" description="NolW-like" evidence="1">
    <location>
        <begin position="35"/>
        <end position="94"/>
    </location>
</feature>
<evidence type="ECO:0000313" key="3">
    <source>
        <dbReference type="EMBL" id="MCS5711680.1"/>
    </source>
</evidence>
<evidence type="ECO:0000313" key="4">
    <source>
        <dbReference type="Proteomes" id="UP000051497"/>
    </source>
</evidence>
<protein>
    <submittedName>
        <fullName evidence="2">Bacterial type II/III secretion system short domain protein</fullName>
    </submittedName>
</protein>
<dbReference type="AlphaFoldDB" id="A0A0Q9YTV9"/>
<evidence type="ECO:0000259" key="1">
    <source>
        <dbReference type="Pfam" id="PF03958"/>
    </source>
</evidence>
<proteinExistence type="predicted"/>